<proteinExistence type="predicted"/>
<evidence type="ECO:0000313" key="3">
    <source>
        <dbReference type="Proteomes" id="UP001586593"/>
    </source>
</evidence>
<sequence length="173" mass="19489">MDRGRYRRSLRASTIWLAVFKKRSTDVSMIRQISDIYITTCTTSPRAIYVSFHFFLTRRHPGSPHRHNVNNQRDSTLDPSQRGPSEPAPCHAHPMQALFRLIPGLAPPIHVSTLEGCGSAFPRERLGLPVLWWPRETLLCPCLGVYDAPALGPEAWLPDSGEPCRSVSHRPTL</sequence>
<protein>
    <submittedName>
        <fullName evidence="2">Uncharacterized protein</fullName>
    </submittedName>
</protein>
<evidence type="ECO:0000256" key="1">
    <source>
        <dbReference type="SAM" id="MobiDB-lite"/>
    </source>
</evidence>
<evidence type="ECO:0000313" key="2">
    <source>
        <dbReference type="EMBL" id="KAL1858299.1"/>
    </source>
</evidence>
<reference evidence="2 3" key="1">
    <citation type="journal article" date="2024" name="Commun. Biol.">
        <title>Comparative genomic analysis of thermophilic fungi reveals convergent evolutionary adaptations and gene losses.</title>
        <authorList>
            <person name="Steindorff A.S."/>
            <person name="Aguilar-Pontes M.V."/>
            <person name="Robinson A.J."/>
            <person name="Andreopoulos B."/>
            <person name="LaButti K."/>
            <person name="Kuo A."/>
            <person name="Mondo S."/>
            <person name="Riley R."/>
            <person name="Otillar R."/>
            <person name="Haridas S."/>
            <person name="Lipzen A."/>
            <person name="Grimwood J."/>
            <person name="Schmutz J."/>
            <person name="Clum A."/>
            <person name="Reid I.D."/>
            <person name="Moisan M.C."/>
            <person name="Butler G."/>
            <person name="Nguyen T.T.M."/>
            <person name="Dewar K."/>
            <person name="Conant G."/>
            <person name="Drula E."/>
            <person name="Henrissat B."/>
            <person name="Hansel C."/>
            <person name="Singer S."/>
            <person name="Hutchinson M.I."/>
            <person name="de Vries R.P."/>
            <person name="Natvig D.O."/>
            <person name="Powell A.J."/>
            <person name="Tsang A."/>
            <person name="Grigoriev I.V."/>
        </authorList>
    </citation>
    <scope>NUCLEOTIDE SEQUENCE [LARGE SCALE GENOMIC DNA]</scope>
    <source>
        <strain evidence="2 3">ATCC 24622</strain>
    </source>
</reference>
<feature type="region of interest" description="Disordered" evidence="1">
    <location>
        <begin position="62"/>
        <end position="89"/>
    </location>
</feature>
<gene>
    <name evidence="2" type="ORF">VTK73DRAFT_7844</name>
</gene>
<keyword evidence="3" id="KW-1185">Reference proteome</keyword>
<dbReference type="EMBL" id="JAZHXJ010000523">
    <property type="protein sequence ID" value="KAL1858299.1"/>
    <property type="molecule type" value="Genomic_DNA"/>
</dbReference>
<feature type="compositionally biased region" description="Polar residues" evidence="1">
    <location>
        <begin position="69"/>
        <end position="83"/>
    </location>
</feature>
<comment type="caution">
    <text evidence="2">The sequence shown here is derived from an EMBL/GenBank/DDBJ whole genome shotgun (WGS) entry which is preliminary data.</text>
</comment>
<accession>A0ABR3WCC3</accession>
<dbReference type="Proteomes" id="UP001586593">
    <property type="component" value="Unassembled WGS sequence"/>
</dbReference>
<name>A0ABR3WCC3_9PEZI</name>
<organism evidence="2 3">
    <name type="scientific">Phialemonium thermophilum</name>
    <dbReference type="NCBI Taxonomy" id="223376"/>
    <lineage>
        <taxon>Eukaryota</taxon>
        <taxon>Fungi</taxon>
        <taxon>Dikarya</taxon>
        <taxon>Ascomycota</taxon>
        <taxon>Pezizomycotina</taxon>
        <taxon>Sordariomycetes</taxon>
        <taxon>Sordariomycetidae</taxon>
        <taxon>Cephalothecales</taxon>
        <taxon>Cephalothecaceae</taxon>
        <taxon>Phialemonium</taxon>
    </lineage>
</organism>